<dbReference type="EMBL" id="MLJW01000348">
    <property type="protein sequence ID" value="OIQ89013.1"/>
    <property type="molecule type" value="Genomic_DNA"/>
</dbReference>
<dbReference type="EC" id="2.1.1.199" evidence="5"/>
<dbReference type="InterPro" id="IPR029063">
    <property type="entry name" value="SAM-dependent_MTases_sf"/>
</dbReference>
<proteinExistence type="inferred from homology"/>
<dbReference type="GO" id="GO:0070475">
    <property type="term" value="P:rRNA base methylation"/>
    <property type="evidence" value="ECO:0007669"/>
    <property type="project" value="TreeGrafter"/>
</dbReference>
<dbReference type="Gene3D" id="1.10.150.170">
    <property type="entry name" value="Putative methyltransferase TM0872, insert domain"/>
    <property type="match status" value="1"/>
</dbReference>
<dbReference type="Gene3D" id="3.40.50.150">
    <property type="entry name" value="Vaccinia Virus protein VP39"/>
    <property type="match status" value="1"/>
</dbReference>
<accession>A0A1J5RLI7</accession>
<comment type="caution">
    <text evidence="5">The sequence shown here is derived from an EMBL/GenBank/DDBJ whole genome shotgun (WGS) entry which is preliminary data.</text>
</comment>
<gene>
    <name evidence="5" type="primary">rsmH_10</name>
    <name evidence="5" type="ORF">GALL_290880</name>
</gene>
<dbReference type="SUPFAM" id="SSF53335">
    <property type="entry name" value="S-adenosyl-L-methionine-dependent methyltransferases"/>
    <property type="match status" value="1"/>
</dbReference>
<dbReference type="PIRSF" id="PIRSF004486">
    <property type="entry name" value="MraW"/>
    <property type="match status" value="1"/>
</dbReference>
<evidence type="ECO:0000256" key="2">
    <source>
        <dbReference type="ARBA" id="ARBA00022603"/>
    </source>
</evidence>
<keyword evidence="4" id="KW-0949">S-adenosyl-L-methionine</keyword>
<dbReference type="HAMAP" id="MF_01007">
    <property type="entry name" value="16SrRNA_methyltr_H"/>
    <property type="match status" value="1"/>
</dbReference>
<dbReference type="InterPro" id="IPR002903">
    <property type="entry name" value="RsmH"/>
</dbReference>
<dbReference type="PANTHER" id="PTHR11265">
    <property type="entry name" value="S-ADENOSYL-METHYLTRANSFERASE MRAW"/>
    <property type="match status" value="1"/>
</dbReference>
<dbReference type="GO" id="GO:0005737">
    <property type="term" value="C:cytoplasm"/>
    <property type="evidence" value="ECO:0007669"/>
    <property type="project" value="TreeGrafter"/>
</dbReference>
<dbReference type="Pfam" id="PF01795">
    <property type="entry name" value="Methyltransf_5"/>
    <property type="match status" value="1"/>
</dbReference>
<reference evidence="5" key="1">
    <citation type="submission" date="2016-10" db="EMBL/GenBank/DDBJ databases">
        <title>Sequence of Gallionella enrichment culture.</title>
        <authorList>
            <person name="Poehlein A."/>
            <person name="Muehling M."/>
            <person name="Daniel R."/>
        </authorList>
    </citation>
    <scope>NUCLEOTIDE SEQUENCE</scope>
</reference>
<dbReference type="PANTHER" id="PTHR11265:SF0">
    <property type="entry name" value="12S RRNA N4-METHYLCYTIDINE METHYLTRANSFERASE"/>
    <property type="match status" value="1"/>
</dbReference>
<evidence type="ECO:0000256" key="4">
    <source>
        <dbReference type="ARBA" id="ARBA00022691"/>
    </source>
</evidence>
<organism evidence="5">
    <name type="scientific">mine drainage metagenome</name>
    <dbReference type="NCBI Taxonomy" id="410659"/>
    <lineage>
        <taxon>unclassified sequences</taxon>
        <taxon>metagenomes</taxon>
        <taxon>ecological metagenomes</taxon>
    </lineage>
</organism>
<dbReference type="NCBIfam" id="TIGR00006">
    <property type="entry name" value="16S rRNA (cytosine(1402)-N(4))-methyltransferase RsmH"/>
    <property type="match status" value="1"/>
</dbReference>
<comment type="similarity">
    <text evidence="1">Belongs to the methyltransferase superfamily. RsmH family.</text>
</comment>
<name>A0A1J5RLI7_9ZZZZ</name>
<dbReference type="GO" id="GO:0071424">
    <property type="term" value="F:rRNA (cytosine-N4-)-methyltransferase activity"/>
    <property type="evidence" value="ECO:0007669"/>
    <property type="project" value="TreeGrafter"/>
</dbReference>
<protein>
    <submittedName>
        <fullName evidence="5">Ribosomal RNA small subunit methyltransferase H</fullName>
        <ecNumber evidence="5">2.1.1.199</ecNumber>
    </submittedName>
</protein>
<evidence type="ECO:0000256" key="1">
    <source>
        <dbReference type="ARBA" id="ARBA00010396"/>
    </source>
</evidence>
<evidence type="ECO:0000256" key="3">
    <source>
        <dbReference type="ARBA" id="ARBA00022679"/>
    </source>
</evidence>
<keyword evidence="3 5" id="KW-0808">Transferase</keyword>
<evidence type="ECO:0000313" key="5">
    <source>
        <dbReference type="EMBL" id="OIQ89013.1"/>
    </source>
</evidence>
<dbReference type="InterPro" id="IPR023397">
    <property type="entry name" value="SAM-dep_MeTrfase_MraW_recog"/>
</dbReference>
<dbReference type="SUPFAM" id="SSF81799">
    <property type="entry name" value="Putative methyltransferase TM0872, insert domain"/>
    <property type="match status" value="1"/>
</dbReference>
<keyword evidence="2 5" id="KW-0489">Methyltransferase</keyword>
<sequence length="324" mass="34950">MSGSDKHAAAGLQHRTVLLDEAVELLLGDRDGVYLDATFGRGGHTRALLARLSARARVIALDRDPQAIAAGAELAAADARLSLVHAPFSRFGEVLDELGVEQVHGMLFDLGVSSPQLDETARGFSFRGDAPLDMRMDPTRGFTAAQFLADASVDDITRVLRDYGDERAAFQIAKAIVARRECGEPIGRTAELAAVVAQAVRSREPGQDPATRTFQALRIHVNAELAELEAALAQVMARLAVGGRLVVISFHSLEDRVVKRFIATHAQPPRVERERQRLPLRDAPFHAGLKALARLRPGADEVRANARARSAVMRAAERLAGDGA</sequence>
<dbReference type="AlphaFoldDB" id="A0A1J5RLI7"/>